<proteinExistence type="predicted"/>
<evidence type="ECO:0000313" key="17">
    <source>
        <dbReference type="Proteomes" id="UP001141327"/>
    </source>
</evidence>
<dbReference type="EC" id="3.4.14.5" evidence="16"/>
<keyword evidence="2" id="KW-0031">Aminopeptidase</keyword>
<accession>A0ABQ8UBU6</accession>
<evidence type="ECO:0000256" key="9">
    <source>
        <dbReference type="ARBA" id="ARBA00023136"/>
    </source>
</evidence>
<gene>
    <name evidence="16" type="ORF">PAPYR_7888</name>
</gene>
<feature type="domain" description="Dipeptidylpeptidase IV N-terminal" evidence="15">
    <location>
        <begin position="137"/>
        <end position="503"/>
    </location>
</feature>
<evidence type="ECO:0000256" key="3">
    <source>
        <dbReference type="ARBA" id="ARBA00022670"/>
    </source>
</evidence>
<dbReference type="InterPro" id="IPR002469">
    <property type="entry name" value="Peptidase_S9B_N"/>
</dbReference>
<sequence length="820" mass="90573">MSAASPLLDDMEAGELHPPPPPPRVEEKINWRFWVCVAIVVLVTVLFAAAVVVVLSLNPGTHTPTMSIEDIFDLEEESPDYKFVMGSNEQFTYLNDTCLMMQNAVTGDRRCWLNGTTLADQFGLGSPVEWVKYSVSPLARYVLFATEVEQKWRHSFQARFLVYDTTKDILFNLSETSSQTKPYTTKQQFAIFSPSTSESSVVFARHNDLYVVRLTDAATVETRITFDGDNDKNGDSILEGVPDWVSQEEILESDTAVWWSPNGRQLSFARFDQALVPTTTLPNYDFSASTTPQLTFRYPCPGDALSTTSVVVWDSLDAGNLKTIPLSDGYVYLSGLLWVNDTNFVFVELTRNQQNAQYMLANQDGTTALLTTMQVGDGSWIDPPSSLTYLPAPHHAIVDLWPAGDFMSFLYLPLDNPTPRLLAQKADVTAIVGYRASSGQLVYQSASPRPMDREVFVVPFGDVPAGGNLGQPTAILGGQQWGSGTLSPGGDWLITHSSTMQVPTNHSVFDMSAMSSKSNLEDNAWLKGQLAARLMPTMEFFSFTPSYPDAPVLNGWVAYPPGVSKDSAPTHPALIYVYGGPGSQTVQNMWSMDWPFLLASTYDCIAVSIDGRGTGARGQAFKNQVKGRLGVLETEDLMELARELTTWRAVDKSRISVFGWSFGGFMTLRTVSSATREILRAAVAVAPVSDWHYYDASYTERYMGLPSDNPAGYAASSIVEPPRALNLSTGPNFLLGFGSGDDNVHPQNSMLVIRRQIENSASNMVTQIFPNDQHSINLPHSRIYVWRLLTRYLIDQLELAPHKNAPTSVPRRGLSGHEPQ</sequence>
<dbReference type="InterPro" id="IPR029058">
    <property type="entry name" value="AB_hydrolase_fold"/>
</dbReference>
<feature type="domain" description="Peptidase S9 prolyl oligopeptidase catalytic" evidence="14">
    <location>
        <begin position="590"/>
        <end position="797"/>
    </location>
</feature>
<evidence type="ECO:0000256" key="13">
    <source>
        <dbReference type="SAM" id="Phobius"/>
    </source>
</evidence>
<keyword evidence="7" id="KW-0735">Signal-anchor</keyword>
<keyword evidence="3" id="KW-0645">Protease</keyword>
<dbReference type="GO" id="GO:0008239">
    <property type="term" value="F:dipeptidyl-peptidase activity"/>
    <property type="evidence" value="ECO:0007669"/>
    <property type="project" value="UniProtKB-EC"/>
</dbReference>
<dbReference type="PANTHER" id="PTHR11731">
    <property type="entry name" value="PROTEASE FAMILY S9B,C DIPEPTIDYL-PEPTIDASE IV-RELATED"/>
    <property type="match status" value="1"/>
</dbReference>
<evidence type="ECO:0000256" key="10">
    <source>
        <dbReference type="ARBA" id="ARBA00023180"/>
    </source>
</evidence>
<dbReference type="SUPFAM" id="SSF82171">
    <property type="entry name" value="DPP6 N-terminal domain-like"/>
    <property type="match status" value="1"/>
</dbReference>
<evidence type="ECO:0000313" key="16">
    <source>
        <dbReference type="EMBL" id="KAJ4456764.1"/>
    </source>
</evidence>
<evidence type="ECO:0000256" key="1">
    <source>
        <dbReference type="ARBA" id="ARBA00004606"/>
    </source>
</evidence>
<evidence type="ECO:0000256" key="7">
    <source>
        <dbReference type="ARBA" id="ARBA00022968"/>
    </source>
</evidence>
<keyword evidence="10" id="KW-0325">Glycoprotein</keyword>
<keyword evidence="9 13" id="KW-0472">Membrane</keyword>
<keyword evidence="17" id="KW-1185">Reference proteome</keyword>
<evidence type="ECO:0000259" key="14">
    <source>
        <dbReference type="Pfam" id="PF00326"/>
    </source>
</evidence>
<dbReference type="PANTHER" id="PTHR11731:SF200">
    <property type="entry name" value="DIPEPTIDYL PEPTIDASE 10, ISOFORM B"/>
    <property type="match status" value="1"/>
</dbReference>
<evidence type="ECO:0000259" key="15">
    <source>
        <dbReference type="Pfam" id="PF00930"/>
    </source>
</evidence>
<dbReference type="InterPro" id="IPR050278">
    <property type="entry name" value="Serine_Prot_S9B/DPPIV"/>
</dbReference>
<dbReference type="SUPFAM" id="SSF53474">
    <property type="entry name" value="alpha/beta-Hydrolases"/>
    <property type="match status" value="1"/>
</dbReference>
<dbReference type="EMBL" id="JAPMOS010000061">
    <property type="protein sequence ID" value="KAJ4456764.1"/>
    <property type="molecule type" value="Genomic_DNA"/>
</dbReference>
<dbReference type="Proteomes" id="UP001141327">
    <property type="component" value="Unassembled WGS sequence"/>
</dbReference>
<dbReference type="Gene3D" id="2.140.10.30">
    <property type="entry name" value="Dipeptidylpeptidase IV, N-terminal domain"/>
    <property type="match status" value="1"/>
</dbReference>
<comment type="caution">
    <text evidence="16">The sequence shown here is derived from an EMBL/GenBank/DDBJ whole genome shotgun (WGS) entry which is preliminary data.</text>
</comment>
<organism evidence="16 17">
    <name type="scientific">Paratrimastix pyriformis</name>
    <dbReference type="NCBI Taxonomy" id="342808"/>
    <lineage>
        <taxon>Eukaryota</taxon>
        <taxon>Metamonada</taxon>
        <taxon>Preaxostyla</taxon>
        <taxon>Paratrimastigidae</taxon>
        <taxon>Paratrimastix</taxon>
    </lineage>
</organism>
<reference evidence="16" key="1">
    <citation type="journal article" date="2022" name="bioRxiv">
        <title>Genomics of Preaxostyla Flagellates Illuminates Evolutionary Transitions and the Path Towards Mitochondrial Loss.</title>
        <authorList>
            <person name="Novak L.V.F."/>
            <person name="Treitli S.C."/>
            <person name="Pyrih J."/>
            <person name="Halakuc P."/>
            <person name="Pipaliya S.V."/>
            <person name="Vacek V."/>
            <person name="Brzon O."/>
            <person name="Soukal P."/>
            <person name="Eme L."/>
            <person name="Dacks J.B."/>
            <person name="Karnkowska A."/>
            <person name="Elias M."/>
            <person name="Hampl V."/>
        </authorList>
    </citation>
    <scope>NUCLEOTIDE SEQUENCE</scope>
    <source>
        <strain evidence="16">RCP-MX</strain>
    </source>
</reference>
<evidence type="ECO:0000256" key="8">
    <source>
        <dbReference type="ARBA" id="ARBA00022989"/>
    </source>
</evidence>
<evidence type="ECO:0000256" key="12">
    <source>
        <dbReference type="SAM" id="MobiDB-lite"/>
    </source>
</evidence>
<dbReference type="Gene3D" id="3.40.50.1820">
    <property type="entry name" value="alpha/beta hydrolase"/>
    <property type="match status" value="1"/>
</dbReference>
<protein>
    <submittedName>
        <fullName evidence="16">Dipeptidyl peptidase IV (CD26)</fullName>
        <ecNumber evidence="16">3.4.14.5</ecNumber>
    </submittedName>
</protein>
<dbReference type="Pfam" id="PF00326">
    <property type="entry name" value="Peptidase_S9"/>
    <property type="match status" value="1"/>
</dbReference>
<keyword evidence="4 13" id="KW-0812">Transmembrane</keyword>
<dbReference type="Pfam" id="PF00930">
    <property type="entry name" value="DPPIV_N"/>
    <property type="match status" value="1"/>
</dbReference>
<comment type="subcellular location">
    <subcellularLocation>
        <location evidence="11">Endomembrane system</location>
        <topology evidence="11">Single-pass membrane protein</topology>
    </subcellularLocation>
    <subcellularLocation>
        <location evidence="1">Membrane</location>
        <topology evidence="1">Single-pass type II membrane protein</topology>
    </subcellularLocation>
</comment>
<feature type="region of interest" description="Disordered" evidence="12">
    <location>
        <begin position="1"/>
        <end position="21"/>
    </location>
</feature>
<keyword evidence="8 13" id="KW-1133">Transmembrane helix</keyword>
<evidence type="ECO:0000256" key="4">
    <source>
        <dbReference type="ARBA" id="ARBA00022692"/>
    </source>
</evidence>
<evidence type="ECO:0000256" key="5">
    <source>
        <dbReference type="ARBA" id="ARBA00022801"/>
    </source>
</evidence>
<evidence type="ECO:0000256" key="11">
    <source>
        <dbReference type="ARBA" id="ARBA00037847"/>
    </source>
</evidence>
<evidence type="ECO:0000256" key="6">
    <source>
        <dbReference type="ARBA" id="ARBA00022825"/>
    </source>
</evidence>
<keyword evidence="5 16" id="KW-0378">Hydrolase</keyword>
<dbReference type="InterPro" id="IPR001375">
    <property type="entry name" value="Peptidase_S9_cat"/>
</dbReference>
<name>A0ABQ8UBU6_9EUKA</name>
<evidence type="ECO:0000256" key="2">
    <source>
        <dbReference type="ARBA" id="ARBA00022438"/>
    </source>
</evidence>
<keyword evidence="6" id="KW-0720">Serine protease</keyword>
<feature type="transmembrane region" description="Helical" evidence="13">
    <location>
        <begin position="33"/>
        <end position="57"/>
    </location>
</feature>